<dbReference type="Pfam" id="PF00107">
    <property type="entry name" value="ADH_zinc_N"/>
    <property type="match status" value="1"/>
</dbReference>
<dbReference type="InterPro" id="IPR045010">
    <property type="entry name" value="MDR_fam"/>
</dbReference>
<dbReference type="InterPro" id="IPR013149">
    <property type="entry name" value="ADH-like_C"/>
</dbReference>
<evidence type="ECO:0000313" key="5">
    <source>
        <dbReference type="Proteomes" id="UP000256373"/>
    </source>
</evidence>
<dbReference type="SMART" id="SM00829">
    <property type="entry name" value="PKS_ER"/>
    <property type="match status" value="1"/>
</dbReference>
<feature type="transmembrane region" description="Helical" evidence="2">
    <location>
        <begin position="118"/>
        <end position="136"/>
    </location>
</feature>
<keyword evidence="1" id="KW-0560">Oxidoreductase</keyword>
<dbReference type="Gene3D" id="3.90.180.10">
    <property type="entry name" value="Medium-chain alcohol dehydrogenases, catalytic domain"/>
    <property type="match status" value="1"/>
</dbReference>
<dbReference type="Gene3D" id="3.40.50.720">
    <property type="entry name" value="NAD(P)-binding Rossmann-like Domain"/>
    <property type="match status" value="1"/>
</dbReference>
<reference evidence="4 5" key="1">
    <citation type="submission" date="2018-07" db="EMBL/GenBank/DDBJ databases">
        <title>Dyadobacter roseus sp. nov., isolated from rose rhizosphere soil.</title>
        <authorList>
            <person name="Chen L."/>
        </authorList>
    </citation>
    <scope>NUCLEOTIDE SEQUENCE [LARGE SCALE GENOMIC DNA]</scope>
    <source>
        <strain evidence="4 5">RS19</strain>
    </source>
</reference>
<dbReference type="InterPro" id="IPR020843">
    <property type="entry name" value="ER"/>
</dbReference>
<dbReference type="SUPFAM" id="SSF51735">
    <property type="entry name" value="NAD(P)-binding Rossmann-fold domains"/>
    <property type="match status" value="1"/>
</dbReference>
<name>A0A3D8YB34_9BACT</name>
<dbReference type="InterPro" id="IPR036291">
    <property type="entry name" value="NAD(P)-bd_dom_sf"/>
</dbReference>
<dbReference type="OrthoDB" id="9805663at2"/>
<dbReference type="FunFam" id="3.40.50.720:FF:000121">
    <property type="entry name" value="Prostaglandin reductase 2"/>
    <property type="match status" value="1"/>
</dbReference>
<organism evidence="4 5">
    <name type="scientific">Dyadobacter luteus</name>
    <dbReference type="NCBI Taxonomy" id="2259619"/>
    <lineage>
        <taxon>Bacteria</taxon>
        <taxon>Pseudomonadati</taxon>
        <taxon>Bacteroidota</taxon>
        <taxon>Cytophagia</taxon>
        <taxon>Cytophagales</taxon>
        <taxon>Spirosomataceae</taxon>
        <taxon>Dyadobacter</taxon>
    </lineage>
</organism>
<dbReference type="PANTHER" id="PTHR43205">
    <property type="entry name" value="PROSTAGLANDIN REDUCTASE"/>
    <property type="match status" value="1"/>
</dbReference>
<feature type="domain" description="Enoyl reductase (ER)" evidence="3">
    <location>
        <begin position="17"/>
        <end position="330"/>
    </location>
</feature>
<evidence type="ECO:0000259" key="3">
    <source>
        <dbReference type="SMART" id="SM00829"/>
    </source>
</evidence>
<dbReference type="Pfam" id="PF16884">
    <property type="entry name" value="ADH_N_2"/>
    <property type="match status" value="1"/>
</dbReference>
<keyword evidence="2" id="KW-0812">Transmembrane</keyword>
<keyword evidence="2" id="KW-0472">Membrane</keyword>
<proteinExistence type="predicted"/>
<dbReference type="AlphaFoldDB" id="A0A3D8YB34"/>
<gene>
    <name evidence="4" type="ORF">DSL64_12120</name>
</gene>
<keyword evidence="2" id="KW-1133">Transmembrane helix</keyword>
<dbReference type="SUPFAM" id="SSF50129">
    <property type="entry name" value="GroES-like"/>
    <property type="match status" value="2"/>
</dbReference>
<evidence type="ECO:0000256" key="2">
    <source>
        <dbReference type="SAM" id="Phobius"/>
    </source>
</evidence>
<dbReference type="RefSeq" id="WP_115831171.1">
    <property type="nucleotide sequence ID" value="NZ_QNUL01000008.1"/>
</dbReference>
<accession>A0A3D8YB34</accession>
<feature type="transmembrane region" description="Helical" evidence="2">
    <location>
        <begin position="148"/>
        <end position="165"/>
    </location>
</feature>
<evidence type="ECO:0000313" key="4">
    <source>
        <dbReference type="EMBL" id="REA61199.1"/>
    </source>
</evidence>
<comment type="caution">
    <text evidence="4">The sequence shown here is derived from an EMBL/GenBank/DDBJ whole genome shotgun (WGS) entry which is preliminary data.</text>
</comment>
<dbReference type="CDD" id="cd05288">
    <property type="entry name" value="PGDH"/>
    <property type="match status" value="1"/>
</dbReference>
<dbReference type="InterPro" id="IPR041694">
    <property type="entry name" value="ADH_N_2"/>
</dbReference>
<dbReference type="Proteomes" id="UP000256373">
    <property type="component" value="Unassembled WGS sequence"/>
</dbReference>
<sequence>MKTRQIVLASRPKGTPTTETFRFEEITLPEPKDGEVLLKGLYYSVDPYMRGRMNDAKSYAPPFELDKPIVGGVVAEVIASGSEQFQNGDLVTGRLPWQEQIIASAKGLKKIDASFAPASYYLSILGMTGLTAYFGLISIGKPKEGETVVVSGAAGAVGIVVGQIAKLKGCRVIGIAGSDEKISMLKDEFGFDEGINYKTVDDMKKSIGELCPDGVDIYFDNVGGEISDAVLSHINFQARIPLCGQISVYNNTEVATGPRIQPLLLTKSALMKGFIVGDFESEFGEGMKHLSQWVKEDKLKFTETIVEGFDQLPQAMLDLFTGGNTGKMVVKI</sequence>
<dbReference type="PANTHER" id="PTHR43205:SF7">
    <property type="entry name" value="PROSTAGLANDIN REDUCTASE 1"/>
    <property type="match status" value="1"/>
</dbReference>
<evidence type="ECO:0000256" key="1">
    <source>
        <dbReference type="ARBA" id="ARBA00023002"/>
    </source>
</evidence>
<protein>
    <submittedName>
        <fullName evidence="4">NADP-dependent oxidoreductase</fullName>
    </submittedName>
</protein>
<dbReference type="GO" id="GO:0016628">
    <property type="term" value="F:oxidoreductase activity, acting on the CH-CH group of donors, NAD or NADP as acceptor"/>
    <property type="evidence" value="ECO:0007669"/>
    <property type="project" value="InterPro"/>
</dbReference>
<keyword evidence="5" id="KW-1185">Reference proteome</keyword>
<dbReference type="InterPro" id="IPR011032">
    <property type="entry name" value="GroES-like_sf"/>
</dbReference>
<dbReference type="EMBL" id="QNUL01000008">
    <property type="protein sequence ID" value="REA61199.1"/>
    <property type="molecule type" value="Genomic_DNA"/>
</dbReference>